<dbReference type="SUPFAM" id="SSF49899">
    <property type="entry name" value="Concanavalin A-like lectins/glucanases"/>
    <property type="match status" value="1"/>
</dbReference>
<feature type="domain" description="GH16" evidence="2">
    <location>
        <begin position="36"/>
        <end position="334"/>
    </location>
</feature>
<dbReference type="GO" id="GO:0016787">
    <property type="term" value="F:hydrolase activity"/>
    <property type="evidence" value="ECO:0007669"/>
    <property type="project" value="UniProtKB-KW"/>
</dbReference>
<dbReference type="PANTHER" id="PTHR10963">
    <property type="entry name" value="GLYCOSYL HYDROLASE-RELATED"/>
    <property type="match status" value="1"/>
</dbReference>
<dbReference type="InterPro" id="IPR000757">
    <property type="entry name" value="Beta-glucanase-like"/>
</dbReference>
<name>A0ABY9TSC8_9GAMM</name>
<dbReference type="PROSITE" id="PS51762">
    <property type="entry name" value="GH16_2"/>
    <property type="match status" value="1"/>
</dbReference>
<dbReference type="CDD" id="cd08023">
    <property type="entry name" value="GH16_laminarinase_like"/>
    <property type="match status" value="1"/>
</dbReference>
<dbReference type="InterPro" id="IPR008979">
    <property type="entry name" value="Galactose-bd-like_sf"/>
</dbReference>
<dbReference type="InterPro" id="IPR050546">
    <property type="entry name" value="Glycosyl_Hydrlase_16"/>
</dbReference>
<dbReference type="Proteomes" id="UP001258994">
    <property type="component" value="Chromosome"/>
</dbReference>
<protein>
    <submittedName>
        <fullName evidence="3">Glycoside hydrolase family 16 protein</fullName>
    </submittedName>
</protein>
<sequence length="910" mass="98232">MTTIGSAKRKSRAIASLIGISVTLGLAGCDETNTDTDFKSIDTSAPVSDWQMVWSDDFDGDSIDSSKWFHEVNCTGGGNQEKQCYTDSAENSFVADGMLNIIAKPAEEDSPQPYTSARLSTKGLGDFKYGRFEMRAKLPFGQGSHPAFWMLPTDDVYGGWPNSGEIDILEAVNLKTIDDEGVTESKVIGTLHYGKDAPNNSKSGKEYLMPDGANPADDFHTYAIEWQEGEMRWYVDGYLYQTQMASQVRYNSKDQAVGLTHRGWFTEYFDIISGDLETHWDASPYDQEFHMLLNLAVGGTWAENVNDGGIDPAAFVNGQTYAIDYVRVYECSVDVETGKGCDTIRSGYKSEEDALVLGAAPLPKPPSTGIPVNLTIFSDTENPSWPIWGDNGDIDPTIQTEEDEHGAVVEFSIGATPTVMGFNVYESESPLGFDASPMVSAGNVSFDMKVVSPPSDASATWHFKIESNGQGGEEAEFELSEGNEGIAPVVGEWQTYTFSLQSLSDAGLDLSNIDVLMIFPSWGASAGAVYRVDNVTIAQEGGPGLPELVLFENGPHAEWLPSNCCAGDVPSEETDDDEHGNTIEFVIGDTDTVVGFTPSDLEKSFDATAIMSDGVVQFEMKIISAPTDTDAAWFMSIESTGGIENGNIGEKVEIALNLSQEAAVPVVGEWQTYTYTLSELVAINPDFLVDDITTVWIFPTWGKGNGAVFRIDNAKIYSPGGASEPNGDDNSSTPGLTLFEDATASGWAKWDCCSDTTPSIELDDDAHGNTVEFSMTGSTAETVMGFNSRTSDGGAGISFDASTLVGNGVIQFEMKLITPADDGDVAWKLKLESNGGEQGNPEKEKEFDFTESNEGEAPALGEWKTYTFNLADLYAEGFDVSAIDVVMIFPAWGTGAGAVYRIDNLKIANP</sequence>
<organism evidence="3 4">
    <name type="scientific">Thalassotalea psychrophila</name>
    <dbReference type="NCBI Taxonomy" id="3065647"/>
    <lineage>
        <taxon>Bacteria</taxon>
        <taxon>Pseudomonadati</taxon>
        <taxon>Pseudomonadota</taxon>
        <taxon>Gammaproteobacteria</taxon>
        <taxon>Alteromonadales</taxon>
        <taxon>Colwelliaceae</taxon>
        <taxon>Thalassotalea</taxon>
    </lineage>
</organism>
<evidence type="ECO:0000259" key="2">
    <source>
        <dbReference type="PROSITE" id="PS51762"/>
    </source>
</evidence>
<proteinExistence type="inferred from homology"/>
<dbReference type="RefSeq" id="WP_348390865.1">
    <property type="nucleotide sequence ID" value="NZ_CP134145.1"/>
</dbReference>
<dbReference type="EMBL" id="CP134145">
    <property type="protein sequence ID" value="WNC71731.1"/>
    <property type="molecule type" value="Genomic_DNA"/>
</dbReference>
<evidence type="ECO:0000313" key="3">
    <source>
        <dbReference type="EMBL" id="WNC71731.1"/>
    </source>
</evidence>
<comment type="similarity">
    <text evidence="1">Belongs to the glycosyl hydrolase 16 family.</text>
</comment>
<reference evidence="4" key="1">
    <citation type="submission" date="2023-09" db="EMBL/GenBank/DDBJ databases">
        <authorList>
            <person name="Li S."/>
            <person name="Li X."/>
            <person name="Zhang C."/>
            <person name="Zhao Z."/>
        </authorList>
    </citation>
    <scope>NUCLEOTIDE SEQUENCE [LARGE SCALE GENOMIC DNA]</scope>
    <source>
        <strain evidence="4">SQ149</strain>
    </source>
</reference>
<evidence type="ECO:0000313" key="4">
    <source>
        <dbReference type="Proteomes" id="UP001258994"/>
    </source>
</evidence>
<dbReference type="Gene3D" id="2.60.120.430">
    <property type="entry name" value="Galactose-binding lectin"/>
    <property type="match status" value="3"/>
</dbReference>
<dbReference type="PANTHER" id="PTHR10963:SF55">
    <property type="entry name" value="GLYCOSIDE HYDROLASE FAMILY 16 PROTEIN"/>
    <property type="match status" value="1"/>
</dbReference>
<dbReference type="SUPFAM" id="SSF49785">
    <property type="entry name" value="Galactose-binding domain-like"/>
    <property type="match status" value="3"/>
</dbReference>
<dbReference type="InterPro" id="IPR013320">
    <property type="entry name" value="ConA-like_dom_sf"/>
</dbReference>
<keyword evidence="3" id="KW-0378">Hydrolase</keyword>
<gene>
    <name evidence="3" type="ORF">RGQ13_16665</name>
</gene>
<dbReference type="Pfam" id="PF00722">
    <property type="entry name" value="Glyco_hydro_16"/>
    <property type="match status" value="1"/>
</dbReference>
<accession>A0ABY9TSC8</accession>
<keyword evidence="4" id="KW-1185">Reference proteome</keyword>
<dbReference type="Gene3D" id="2.60.120.200">
    <property type="match status" value="1"/>
</dbReference>
<evidence type="ECO:0000256" key="1">
    <source>
        <dbReference type="ARBA" id="ARBA00006865"/>
    </source>
</evidence>